<proteinExistence type="inferred from homology"/>
<organism evidence="8 9">
    <name type="scientific">Micavibrio aeruginosavorus</name>
    <dbReference type="NCBI Taxonomy" id="349221"/>
    <lineage>
        <taxon>Bacteria</taxon>
        <taxon>Pseudomonadati</taxon>
        <taxon>Bdellovibrionota</taxon>
        <taxon>Bdellovibrionia</taxon>
        <taxon>Bdellovibrionales</taxon>
        <taxon>Pseudobdellovibrionaceae</taxon>
        <taxon>Micavibrio</taxon>
    </lineage>
</organism>
<keyword evidence="3" id="KW-0813">Transport</keyword>
<dbReference type="Proteomes" id="UP000249557">
    <property type="component" value="Unassembled WGS sequence"/>
</dbReference>
<evidence type="ECO:0000313" key="9">
    <source>
        <dbReference type="Proteomes" id="UP000249557"/>
    </source>
</evidence>
<protein>
    <submittedName>
        <fullName evidence="8">Type I secretion protein TolC</fullName>
    </submittedName>
</protein>
<dbReference type="GO" id="GO:1990281">
    <property type="term" value="C:efflux pump complex"/>
    <property type="evidence" value="ECO:0007669"/>
    <property type="project" value="TreeGrafter"/>
</dbReference>
<dbReference type="GO" id="GO:0015288">
    <property type="term" value="F:porin activity"/>
    <property type="evidence" value="ECO:0007669"/>
    <property type="project" value="TreeGrafter"/>
</dbReference>
<keyword evidence="5" id="KW-0812">Transmembrane</keyword>
<dbReference type="PANTHER" id="PTHR30026:SF22">
    <property type="entry name" value="OUTER MEMBRANE EFFLUX PROTEIN"/>
    <property type="match status" value="1"/>
</dbReference>
<dbReference type="Pfam" id="PF02321">
    <property type="entry name" value="OEP"/>
    <property type="match status" value="1"/>
</dbReference>
<feature type="non-terminal residue" evidence="8">
    <location>
        <position position="1"/>
    </location>
</feature>
<evidence type="ECO:0000256" key="5">
    <source>
        <dbReference type="ARBA" id="ARBA00022692"/>
    </source>
</evidence>
<evidence type="ECO:0000256" key="2">
    <source>
        <dbReference type="ARBA" id="ARBA00007613"/>
    </source>
</evidence>
<dbReference type="AlphaFoldDB" id="A0A2W4ZN17"/>
<dbReference type="SUPFAM" id="SSF56954">
    <property type="entry name" value="Outer membrane efflux proteins (OEP)"/>
    <property type="match status" value="1"/>
</dbReference>
<accession>A0A2W4ZN17</accession>
<dbReference type="InterPro" id="IPR051906">
    <property type="entry name" value="TolC-like"/>
</dbReference>
<reference evidence="8 9" key="1">
    <citation type="submission" date="2017-08" db="EMBL/GenBank/DDBJ databases">
        <title>Infants hospitalized years apart are colonized by the same room-sourced microbial strains.</title>
        <authorList>
            <person name="Brooks B."/>
            <person name="Olm M.R."/>
            <person name="Firek B.A."/>
            <person name="Baker R."/>
            <person name="Thomas B.C."/>
            <person name="Morowitz M.J."/>
            <person name="Banfield J.F."/>
        </authorList>
    </citation>
    <scope>NUCLEOTIDE SEQUENCE [LARGE SCALE GENOMIC DNA]</scope>
    <source>
        <strain evidence="8">S2_018_000_R2_104</strain>
    </source>
</reference>
<evidence type="ECO:0000256" key="3">
    <source>
        <dbReference type="ARBA" id="ARBA00022448"/>
    </source>
</evidence>
<dbReference type="PANTHER" id="PTHR30026">
    <property type="entry name" value="OUTER MEMBRANE PROTEIN TOLC"/>
    <property type="match status" value="1"/>
</dbReference>
<comment type="subcellular location">
    <subcellularLocation>
        <location evidence="1">Cell outer membrane</location>
    </subcellularLocation>
</comment>
<dbReference type="Gene3D" id="1.20.1600.10">
    <property type="entry name" value="Outer membrane efflux proteins (OEP)"/>
    <property type="match status" value="1"/>
</dbReference>
<sequence length="303" mass="33794">EVMRQRELLTITRENVAEHIAIMGMIEEGVNAGRSTAADLEQIKARIAAARAQESTVRQALRNAESSYLREVGDMPKDLVMPAVPVNALSADVEAEVKQALAMSPTIDVRESDIEVAFDELEGTKSTLYPQFDLQLGARQGHNVAGNDGRDRNASALVVMNWNLYRGGGDVARIREFKHRHQQTKEERAQSARVLEDDVRQTWASMVSAGERAKEFANQAAANGEVVRAYKDQFNLDRRTLLDVLDSQNELFVSRTNTINAEFLEIFSVFRILALKGQLLPTLGVAYPQESKLIEVTNKPEEK</sequence>
<evidence type="ECO:0000256" key="4">
    <source>
        <dbReference type="ARBA" id="ARBA00022452"/>
    </source>
</evidence>
<name>A0A2W4ZN17_9BACT</name>
<gene>
    <name evidence="8" type="ORF">DI626_09480</name>
</gene>
<keyword evidence="6" id="KW-0472">Membrane</keyword>
<dbReference type="EMBL" id="QFNK01000230">
    <property type="protein sequence ID" value="PZO82986.1"/>
    <property type="molecule type" value="Genomic_DNA"/>
</dbReference>
<evidence type="ECO:0000256" key="1">
    <source>
        <dbReference type="ARBA" id="ARBA00004442"/>
    </source>
</evidence>
<evidence type="ECO:0000313" key="8">
    <source>
        <dbReference type="EMBL" id="PZO82986.1"/>
    </source>
</evidence>
<dbReference type="GO" id="GO:0009279">
    <property type="term" value="C:cell outer membrane"/>
    <property type="evidence" value="ECO:0007669"/>
    <property type="project" value="UniProtKB-SubCell"/>
</dbReference>
<evidence type="ECO:0000256" key="6">
    <source>
        <dbReference type="ARBA" id="ARBA00023136"/>
    </source>
</evidence>
<dbReference type="InterPro" id="IPR003423">
    <property type="entry name" value="OMP_efflux"/>
</dbReference>
<keyword evidence="4" id="KW-1134">Transmembrane beta strand</keyword>
<dbReference type="GO" id="GO:0015562">
    <property type="term" value="F:efflux transmembrane transporter activity"/>
    <property type="evidence" value="ECO:0007669"/>
    <property type="project" value="InterPro"/>
</dbReference>
<comment type="similarity">
    <text evidence="2">Belongs to the outer membrane factor (OMF) (TC 1.B.17) family.</text>
</comment>
<comment type="caution">
    <text evidence="8">The sequence shown here is derived from an EMBL/GenBank/DDBJ whole genome shotgun (WGS) entry which is preliminary data.</text>
</comment>
<evidence type="ECO:0000256" key="7">
    <source>
        <dbReference type="ARBA" id="ARBA00023237"/>
    </source>
</evidence>
<keyword evidence="7" id="KW-0998">Cell outer membrane</keyword>